<feature type="domain" description="Protein kinase" evidence="1">
    <location>
        <begin position="9"/>
        <end position="249"/>
    </location>
</feature>
<name>A0A8J7QHX9_9BACT</name>
<dbReference type="EMBL" id="JAFREP010000018">
    <property type="protein sequence ID" value="MBO1320630.1"/>
    <property type="molecule type" value="Genomic_DNA"/>
</dbReference>
<keyword evidence="3" id="KW-1185">Reference proteome</keyword>
<dbReference type="GO" id="GO:0005524">
    <property type="term" value="F:ATP binding"/>
    <property type="evidence" value="ECO:0007669"/>
    <property type="project" value="InterPro"/>
</dbReference>
<dbReference type="RefSeq" id="WP_207860583.1">
    <property type="nucleotide sequence ID" value="NZ_JAFREP010000018.1"/>
</dbReference>
<evidence type="ECO:0000313" key="3">
    <source>
        <dbReference type="Proteomes" id="UP000664417"/>
    </source>
</evidence>
<dbReference type="InterPro" id="IPR000719">
    <property type="entry name" value="Prot_kinase_dom"/>
</dbReference>
<dbReference type="Proteomes" id="UP000664417">
    <property type="component" value="Unassembled WGS sequence"/>
</dbReference>
<dbReference type="InterPro" id="IPR011009">
    <property type="entry name" value="Kinase-like_dom_sf"/>
</dbReference>
<dbReference type="PROSITE" id="PS50011">
    <property type="entry name" value="PROTEIN_KINASE_DOM"/>
    <property type="match status" value="1"/>
</dbReference>
<proteinExistence type="predicted"/>
<evidence type="ECO:0000259" key="1">
    <source>
        <dbReference type="PROSITE" id="PS50011"/>
    </source>
</evidence>
<dbReference type="GO" id="GO:0004674">
    <property type="term" value="F:protein serine/threonine kinase activity"/>
    <property type="evidence" value="ECO:0007669"/>
    <property type="project" value="UniProtKB-KW"/>
</dbReference>
<gene>
    <name evidence="2" type="ORF">J3U88_19285</name>
</gene>
<sequence>MTEQTEHQYVLIRPLGGNGEREVFLAKDADGEDVVLKLWANDGMFFDELAKHFGLDGSRYICKLLQHLPPGSISADMIQLDPGLGWDDQKKMLFFNSLPQKGALVLEHINGRALIHVLEETPDRQKFPYLLELCQALLEIHACDEFHGDISRENVILDASTGRVRVLDLGFFHGKKDTPLEELSPEHNPYWTRKVEKGSDIYMFAKNYLGTVTKPSTKLSKLYRACLNPDPKTRPSLEELQTKLSQPEYQVQSEPQKQSGFFARGPLRWATLAYFLAASTVGIALVTDTELFDQREAAMEIARTNPDQAIDELLETRKALYNISDYQLRINREMAIARDIASTRRQTADFRVKKFADGDLEQPIGVFAFPEGAAMVGKNQIYEIGDWVEHNGRQAFISRITPVQVTLEFAGNIEQILFEAPDFYVPPVLYDYGVILWENDNNLARVLDVLPKLNRSIFGEALPREDTILNQLMQRSTASVEAVEGEIAGVFSVFDFNAYAKQLKDLLVFRHEGPTLNVSVAAERVPIHFRYETFRTNGRKLGEFASDLSYYLGIEFQFADGLADRTLPEIETANATWQELCQQLGIVWEKRASDDQTVIFVQSLNKGA</sequence>
<accession>A0A8J7QHX9</accession>
<dbReference type="AlphaFoldDB" id="A0A8J7QHX9"/>
<dbReference type="Gene3D" id="1.10.510.10">
    <property type="entry name" value="Transferase(Phosphotransferase) domain 1"/>
    <property type="match status" value="1"/>
</dbReference>
<keyword evidence="2" id="KW-0723">Serine/threonine-protein kinase</keyword>
<dbReference type="SUPFAM" id="SSF56112">
    <property type="entry name" value="Protein kinase-like (PK-like)"/>
    <property type="match status" value="1"/>
</dbReference>
<evidence type="ECO:0000313" key="2">
    <source>
        <dbReference type="EMBL" id="MBO1320630.1"/>
    </source>
</evidence>
<comment type="caution">
    <text evidence="2">The sequence shown here is derived from an EMBL/GenBank/DDBJ whole genome shotgun (WGS) entry which is preliminary data.</text>
</comment>
<reference evidence="2" key="1">
    <citation type="submission" date="2021-03" db="EMBL/GenBank/DDBJ databases">
        <authorList>
            <person name="Wang G."/>
        </authorList>
    </citation>
    <scope>NUCLEOTIDE SEQUENCE</scope>
    <source>
        <strain evidence="2">KCTC 12899</strain>
    </source>
</reference>
<keyword evidence="2" id="KW-0808">Transferase</keyword>
<keyword evidence="2" id="KW-0418">Kinase</keyword>
<organism evidence="2 3">
    <name type="scientific">Acanthopleuribacter pedis</name>
    <dbReference type="NCBI Taxonomy" id="442870"/>
    <lineage>
        <taxon>Bacteria</taxon>
        <taxon>Pseudomonadati</taxon>
        <taxon>Acidobacteriota</taxon>
        <taxon>Holophagae</taxon>
        <taxon>Acanthopleuribacterales</taxon>
        <taxon>Acanthopleuribacteraceae</taxon>
        <taxon>Acanthopleuribacter</taxon>
    </lineage>
</organism>
<protein>
    <submittedName>
        <fullName evidence="2">Serine/threonine protein kinase</fullName>
    </submittedName>
</protein>